<dbReference type="RefSeq" id="WP_139938001.1">
    <property type="nucleotide sequence ID" value="NZ_JBHSYP010000022.1"/>
</dbReference>
<proteinExistence type="inferred from homology"/>
<keyword evidence="6" id="KW-1185">Reference proteome</keyword>
<organism evidence="5 6">
    <name type="scientific">Emcibacter nanhaiensis</name>
    <dbReference type="NCBI Taxonomy" id="1505037"/>
    <lineage>
        <taxon>Bacteria</taxon>
        <taxon>Pseudomonadati</taxon>
        <taxon>Pseudomonadota</taxon>
        <taxon>Alphaproteobacteria</taxon>
        <taxon>Emcibacterales</taxon>
        <taxon>Emcibacteraceae</taxon>
        <taxon>Emcibacter</taxon>
    </lineage>
</organism>
<evidence type="ECO:0000259" key="4">
    <source>
        <dbReference type="SMART" id="SM00822"/>
    </source>
</evidence>
<dbReference type="InterPro" id="IPR036291">
    <property type="entry name" value="NAD(P)-bd_dom_sf"/>
</dbReference>
<dbReference type="InterPro" id="IPR002347">
    <property type="entry name" value="SDR_fam"/>
</dbReference>
<dbReference type="GO" id="GO:0047936">
    <property type="term" value="F:glucose 1-dehydrogenase [NAD(P)+] activity"/>
    <property type="evidence" value="ECO:0007669"/>
    <property type="project" value="UniProtKB-EC"/>
</dbReference>
<protein>
    <submittedName>
        <fullName evidence="5">Glucose 1-dehydrogenase</fullName>
        <ecNumber evidence="5">1.1.1.47</ecNumber>
    </submittedName>
</protein>
<feature type="domain" description="Ketoreductase" evidence="4">
    <location>
        <begin position="9"/>
        <end position="193"/>
    </location>
</feature>
<keyword evidence="3" id="KW-0520">NAD</keyword>
<evidence type="ECO:0000256" key="3">
    <source>
        <dbReference type="ARBA" id="ARBA00023027"/>
    </source>
</evidence>
<evidence type="ECO:0000256" key="2">
    <source>
        <dbReference type="ARBA" id="ARBA00023002"/>
    </source>
</evidence>
<dbReference type="OrthoDB" id="9792355at2"/>
<evidence type="ECO:0000256" key="1">
    <source>
        <dbReference type="ARBA" id="ARBA00006484"/>
    </source>
</evidence>
<keyword evidence="2 5" id="KW-0560">Oxidoreductase</keyword>
<dbReference type="Proteomes" id="UP000319148">
    <property type="component" value="Unassembled WGS sequence"/>
</dbReference>
<name>A0A501PSQ5_9PROT</name>
<dbReference type="FunFam" id="3.40.50.720:FF:000084">
    <property type="entry name" value="Short-chain dehydrogenase reductase"/>
    <property type="match status" value="1"/>
</dbReference>
<dbReference type="PRINTS" id="PR00081">
    <property type="entry name" value="GDHRDH"/>
</dbReference>
<dbReference type="AlphaFoldDB" id="A0A501PSQ5"/>
<evidence type="ECO:0000313" key="5">
    <source>
        <dbReference type="EMBL" id="TPD62751.1"/>
    </source>
</evidence>
<dbReference type="InterPro" id="IPR020904">
    <property type="entry name" value="Sc_DH/Rdtase_CS"/>
</dbReference>
<gene>
    <name evidence="5" type="ORF">FIV46_01345</name>
</gene>
<sequence length="254" mass="27049">MTTYDYKGKAVLITGAGSGFGRAAALAFARAGADLALSDVQLEQLKETVSQAEALGATVAHCLCDVRDKAQVQNMIDGSVSVLGRIDIAINNAGVEHENLPIAQCDDEHWEKTMDVNLKGVFYCLKYELLHMMERQQGVILNVASVAGLVGAPRLGPYAASKHGVIGLTRTAAAENARYNIRVNAICPGVTGTPMVQRFLDSDPEAVKKIVRGVPMHRIAEVDEIVEGMLWLCSAGNSFMTGQAIAFDGGMTAV</sequence>
<evidence type="ECO:0000313" key="6">
    <source>
        <dbReference type="Proteomes" id="UP000319148"/>
    </source>
</evidence>
<comment type="similarity">
    <text evidence="1">Belongs to the short-chain dehydrogenases/reductases (SDR) family.</text>
</comment>
<dbReference type="Gene3D" id="3.40.50.720">
    <property type="entry name" value="NAD(P)-binding Rossmann-like Domain"/>
    <property type="match status" value="1"/>
</dbReference>
<dbReference type="PROSITE" id="PS00061">
    <property type="entry name" value="ADH_SHORT"/>
    <property type="match status" value="1"/>
</dbReference>
<dbReference type="NCBIfam" id="NF005559">
    <property type="entry name" value="PRK07231.1"/>
    <property type="match status" value="1"/>
</dbReference>
<dbReference type="SMART" id="SM00822">
    <property type="entry name" value="PKS_KR"/>
    <property type="match status" value="1"/>
</dbReference>
<comment type="caution">
    <text evidence="5">The sequence shown here is derived from an EMBL/GenBank/DDBJ whole genome shotgun (WGS) entry which is preliminary data.</text>
</comment>
<dbReference type="PANTHER" id="PTHR24321:SF8">
    <property type="entry name" value="ESTRADIOL 17-BETA-DEHYDROGENASE 8-RELATED"/>
    <property type="match status" value="1"/>
</dbReference>
<reference evidence="6" key="1">
    <citation type="submission" date="2019-06" db="EMBL/GenBank/DDBJ databases">
        <title>The complete genome of Emcibacter congregatus ZYLT.</title>
        <authorList>
            <person name="Zhao Z."/>
        </authorList>
    </citation>
    <scope>NUCLEOTIDE SEQUENCE [LARGE SCALE GENOMIC DNA]</scope>
    <source>
        <strain evidence="6">MCCC 1A06723</strain>
    </source>
</reference>
<dbReference type="PRINTS" id="PR00080">
    <property type="entry name" value="SDRFAMILY"/>
</dbReference>
<dbReference type="Pfam" id="PF13561">
    <property type="entry name" value="adh_short_C2"/>
    <property type="match status" value="1"/>
</dbReference>
<dbReference type="EC" id="1.1.1.47" evidence="5"/>
<dbReference type="PANTHER" id="PTHR24321">
    <property type="entry name" value="DEHYDROGENASES, SHORT CHAIN"/>
    <property type="match status" value="1"/>
</dbReference>
<dbReference type="SUPFAM" id="SSF51735">
    <property type="entry name" value="NAD(P)-binding Rossmann-fold domains"/>
    <property type="match status" value="1"/>
</dbReference>
<dbReference type="InterPro" id="IPR057326">
    <property type="entry name" value="KR_dom"/>
</dbReference>
<dbReference type="CDD" id="cd05233">
    <property type="entry name" value="SDR_c"/>
    <property type="match status" value="1"/>
</dbReference>
<accession>A0A501PSQ5</accession>
<dbReference type="EMBL" id="VFIY01000004">
    <property type="protein sequence ID" value="TPD62751.1"/>
    <property type="molecule type" value="Genomic_DNA"/>
</dbReference>